<protein>
    <submittedName>
        <fullName evidence="1">Uncharacterized protein</fullName>
    </submittedName>
</protein>
<dbReference type="Proteomes" id="UP001385951">
    <property type="component" value="Unassembled WGS sequence"/>
</dbReference>
<dbReference type="AlphaFoldDB" id="A0AAW0FWH2"/>
<gene>
    <name evidence="1" type="ORF">QCA50_015391</name>
</gene>
<dbReference type="EMBL" id="JASBNA010000040">
    <property type="protein sequence ID" value="KAK7681657.1"/>
    <property type="molecule type" value="Genomic_DNA"/>
</dbReference>
<evidence type="ECO:0000313" key="1">
    <source>
        <dbReference type="EMBL" id="KAK7681657.1"/>
    </source>
</evidence>
<keyword evidence="2" id="KW-1185">Reference proteome</keyword>
<sequence>MEGCHYSGGECATCYHEAHPGDSIGHWAPTLPVDSTTQSHLYTRQDVIFIASVDSRFLRDYKQLQGRPESFSSLLLMEEAVSYVYEGCKVEGDGVVNSMCDLRAAPRMMLRLRPGEATDVCKQANMSYLYALRCGTFYPKAWLD</sequence>
<accession>A0AAW0FWH2</accession>
<organism evidence="1 2">
    <name type="scientific">Cerrena zonata</name>
    <dbReference type="NCBI Taxonomy" id="2478898"/>
    <lineage>
        <taxon>Eukaryota</taxon>
        <taxon>Fungi</taxon>
        <taxon>Dikarya</taxon>
        <taxon>Basidiomycota</taxon>
        <taxon>Agaricomycotina</taxon>
        <taxon>Agaricomycetes</taxon>
        <taxon>Polyporales</taxon>
        <taxon>Cerrenaceae</taxon>
        <taxon>Cerrena</taxon>
    </lineage>
</organism>
<comment type="caution">
    <text evidence="1">The sequence shown here is derived from an EMBL/GenBank/DDBJ whole genome shotgun (WGS) entry which is preliminary data.</text>
</comment>
<evidence type="ECO:0000313" key="2">
    <source>
        <dbReference type="Proteomes" id="UP001385951"/>
    </source>
</evidence>
<reference evidence="1 2" key="1">
    <citation type="submission" date="2022-09" db="EMBL/GenBank/DDBJ databases">
        <authorList>
            <person name="Palmer J.M."/>
        </authorList>
    </citation>
    <scope>NUCLEOTIDE SEQUENCE [LARGE SCALE GENOMIC DNA]</scope>
    <source>
        <strain evidence="1 2">DSM 7382</strain>
    </source>
</reference>
<name>A0AAW0FWH2_9APHY</name>
<proteinExistence type="predicted"/>